<dbReference type="GO" id="GO:0005774">
    <property type="term" value="C:vacuolar membrane"/>
    <property type="evidence" value="ECO:0007669"/>
    <property type="project" value="UniProtKB-SubCell"/>
</dbReference>
<dbReference type="Pfam" id="PF00664">
    <property type="entry name" value="ABC_membrane"/>
    <property type="match status" value="1"/>
</dbReference>
<dbReference type="EMBL" id="DS999434">
    <property type="protein sequence ID" value="EED86324.1"/>
    <property type="molecule type" value="Genomic_DNA"/>
</dbReference>
<dbReference type="AlphaFoldDB" id="B8LEB2"/>
<dbReference type="InterPro" id="IPR036640">
    <property type="entry name" value="ABC1_TM_sf"/>
</dbReference>
<dbReference type="STRING" id="35128.B8LEB2"/>
<dbReference type="InterPro" id="IPR050173">
    <property type="entry name" value="ABC_transporter_C-like"/>
</dbReference>
<dbReference type="SMART" id="SM00382">
    <property type="entry name" value="AAA"/>
    <property type="match status" value="1"/>
</dbReference>
<dbReference type="HOGENOM" id="CLU_000604_1_9_1"/>
<reference evidence="13 14" key="1">
    <citation type="journal article" date="2004" name="Science">
        <title>The genome of the diatom Thalassiosira pseudonana: ecology, evolution, and metabolism.</title>
        <authorList>
            <person name="Armbrust E.V."/>
            <person name="Berges J.A."/>
            <person name="Bowler C."/>
            <person name="Green B.R."/>
            <person name="Martinez D."/>
            <person name="Putnam N.H."/>
            <person name="Zhou S."/>
            <person name="Allen A.E."/>
            <person name="Apt K.E."/>
            <person name="Bechner M."/>
            <person name="Brzezinski M.A."/>
            <person name="Chaal B.K."/>
            <person name="Chiovitti A."/>
            <person name="Davis A.K."/>
            <person name="Demarest M.S."/>
            <person name="Detter J.C."/>
            <person name="Glavina T."/>
            <person name="Goodstein D."/>
            <person name="Hadi M.Z."/>
            <person name="Hellsten U."/>
            <person name="Hildebrand M."/>
            <person name="Jenkins B.D."/>
            <person name="Jurka J."/>
            <person name="Kapitonov V.V."/>
            <person name="Kroger N."/>
            <person name="Lau W.W."/>
            <person name="Lane T.W."/>
            <person name="Larimer F.W."/>
            <person name="Lippmeier J.C."/>
            <person name="Lucas S."/>
            <person name="Medina M."/>
            <person name="Montsant A."/>
            <person name="Obornik M."/>
            <person name="Parker M.S."/>
            <person name="Palenik B."/>
            <person name="Pazour G.J."/>
            <person name="Richardson P.M."/>
            <person name="Rynearson T.A."/>
            <person name="Saito M.A."/>
            <person name="Schwartz D.C."/>
            <person name="Thamatrakoln K."/>
            <person name="Valentin K."/>
            <person name="Vardi A."/>
            <person name="Wilkerson F.P."/>
            <person name="Rokhsar D.S."/>
        </authorList>
    </citation>
    <scope>NUCLEOTIDE SEQUENCE [LARGE SCALE GENOMIC DNA]</scope>
    <source>
        <strain evidence="13 14">CCMP1335</strain>
    </source>
</reference>
<dbReference type="FunFam" id="3.40.50.300:FF:000610">
    <property type="entry name" value="Multidrug resistance-associated ABC transporter"/>
    <property type="match status" value="1"/>
</dbReference>
<evidence type="ECO:0000256" key="2">
    <source>
        <dbReference type="ARBA" id="ARBA00009726"/>
    </source>
</evidence>
<keyword evidence="8 10" id="KW-1133">Transmembrane helix</keyword>
<name>B8LEB2_THAPS</name>
<dbReference type="eggNOG" id="KOG0054">
    <property type="taxonomic scope" value="Eukaryota"/>
</dbReference>
<dbReference type="GO" id="GO:0016887">
    <property type="term" value="F:ATP hydrolysis activity"/>
    <property type="evidence" value="ECO:0007669"/>
    <property type="project" value="InterPro"/>
</dbReference>
<dbReference type="InterPro" id="IPR017871">
    <property type="entry name" value="ABC_transporter-like_CS"/>
</dbReference>
<dbReference type="KEGG" id="tps:THAPSDRAFT_bd790"/>
<evidence type="ECO:0000256" key="5">
    <source>
        <dbReference type="ARBA" id="ARBA00022737"/>
    </source>
</evidence>
<dbReference type="RefSeq" id="XP_002297361.1">
    <property type="nucleotide sequence ID" value="XM_002297325.1"/>
</dbReference>
<dbReference type="PaxDb" id="35128-Thapsdraft790"/>
<evidence type="ECO:0000256" key="7">
    <source>
        <dbReference type="ARBA" id="ARBA00022840"/>
    </source>
</evidence>
<dbReference type="Gene3D" id="3.40.50.300">
    <property type="entry name" value="P-loop containing nucleotide triphosphate hydrolases"/>
    <property type="match status" value="1"/>
</dbReference>
<evidence type="ECO:0000313" key="14">
    <source>
        <dbReference type="Proteomes" id="UP000001449"/>
    </source>
</evidence>
<evidence type="ECO:0000259" key="11">
    <source>
        <dbReference type="PROSITE" id="PS50893"/>
    </source>
</evidence>
<keyword evidence="5" id="KW-0677">Repeat</keyword>
<dbReference type="GO" id="GO:0005524">
    <property type="term" value="F:ATP binding"/>
    <property type="evidence" value="ECO:0007669"/>
    <property type="project" value="UniProtKB-KW"/>
</dbReference>
<evidence type="ECO:0000256" key="4">
    <source>
        <dbReference type="ARBA" id="ARBA00022692"/>
    </source>
</evidence>
<evidence type="ECO:0000259" key="12">
    <source>
        <dbReference type="PROSITE" id="PS50929"/>
    </source>
</evidence>
<feature type="transmembrane region" description="Helical" evidence="10">
    <location>
        <begin position="6"/>
        <end position="29"/>
    </location>
</feature>
<evidence type="ECO:0000313" key="13">
    <source>
        <dbReference type="EMBL" id="EED86324.1"/>
    </source>
</evidence>
<evidence type="ECO:0000256" key="6">
    <source>
        <dbReference type="ARBA" id="ARBA00022741"/>
    </source>
</evidence>
<sequence length="441" mass="48473">MSVLSTILVVASVTPVFILGLAPVVVFYLHQQSFFTMTYRELKRLDSVTRSPIYALLGETLDGVLTIRAFNAQDTLNDRMVSMLNIQQTAYHLTFSAQCWLSVRLEFAGTMIVMFTCLVSVLEHGVRGGDEIFAGLAGLSISFALGVTQSLNWTVRMASDLEANMVAVERIQQYFNIKGEAPRLTPADDSLPANWPTRGRIEFIDAMMRYRPGLPLVLKGLTLNIPAQSKVGVVGRTGAGKSTLMVALLRIVELDYGMIKIDGVDIKSVGLKKLRSKIAVIPQDPVLFSGTVRSNLDPFGEFDDERLFEVLNHVGLYNPMGKPIKALHDEVSAGGGNYSVGQRQLLVIARALLTGASIVIMDEATASVDADTDARIQRVFREEFKSATCITVAHRLNTIMDSDFVLVMDDGRAAEFDKPSSLLSKEEGIFKALVDAWEEEN</sequence>
<dbReference type="FunFam" id="1.20.1560.10:FF:000264">
    <property type="entry name" value="ABC transporter"/>
    <property type="match status" value="1"/>
</dbReference>
<keyword evidence="3" id="KW-0813">Transport</keyword>
<dbReference type="SUPFAM" id="SSF52540">
    <property type="entry name" value="P-loop containing nucleoside triphosphate hydrolases"/>
    <property type="match status" value="1"/>
</dbReference>
<proteinExistence type="inferred from homology"/>
<keyword evidence="4 10" id="KW-0812">Transmembrane</keyword>
<accession>B8LEB2</accession>
<keyword evidence="6" id="KW-0547">Nucleotide-binding</keyword>
<dbReference type="InterPro" id="IPR027417">
    <property type="entry name" value="P-loop_NTPase"/>
</dbReference>
<organism evidence="13 14">
    <name type="scientific">Thalassiosira pseudonana</name>
    <name type="common">Marine diatom</name>
    <name type="synonym">Cyclotella nana</name>
    <dbReference type="NCBI Taxonomy" id="35128"/>
    <lineage>
        <taxon>Eukaryota</taxon>
        <taxon>Sar</taxon>
        <taxon>Stramenopiles</taxon>
        <taxon>Ochrophyta</taxon>
        <taxon>Bacillariophyta</taxon>
        <taxon>Coscinodiscophyceae</taxon>
        <taxon>Thalassiosirophycidae</taxon>
        <taxon>Thalassiosirales</taxon>
        <taxon>Thalassiosiraceae</taxon>
        <taxon>Thalassiosira</taxon>
    </lineage>
</organism>
<dbReference type="Proteomes" id="UP000001449">
    <property type="component" value="Unassembled WGS sequence"/>
</dbReference>
<dbReference type="Gene3D" id="1.20.1560.10">
    <property type="entry name" value="ABC transporter type 1, transmembrane domain"/>
    <property type="match status" value="1"/>
</dbReference>
<dbReference type="GO" id="GO:0140359">
    <property type="term" value="F:ABC-type transporter activity"/>
    <property type="evidence" value="ECO:0007669"/>
    <property type="project" value="InterPro"/>
</dbReference>
<dbReference type="OMA" id="ITIEAGW"/>
<reference evidence="13 14" key="2">
    <citation type="journal article" date="2008" name="Nature">
        <title>The Phaeodactylum genome reveals the evolutionary history of diatom genomes.</title>
        <authorList>
            <person name="Bowler C."/>
            <person name="Allen A.E."/>
            <person name="Badger J.H."/>
            <person name="Grimwood J."/>
            <person name="Jabbari K."/>
            <person name="Kuo A."/>
            <person name="Maheswari U."/>
            <person name="Martens C."/>
            <person name="Maumus F."/>
            <person name="Otillar R.P."/>
            <person name="Rayko E."/>
            <person name="Salamov A."/>
            <person name="Vandepoele K."/>
            <person name="Beszteri B."/>
            <person name="Gruber A."/>
            <person name="Heijde M."/>
            <person name="Katinka M."/>
            <person name="Mock T."/>
            <person name="Valentin K."/>
            <person name="Verret F."/>
            <person name="Berges J.A."/>
            <person name="Brownlee C."/>
            <person name="Cadoret J.P."/>
            <person name="Chiovitti A."/>
            <person name="Choi C.J."/>
            <person name="Coesel S."/>
            <person name="De Martino A."/>
            <person name="Detter J.C."/>
            <person name="Durkin C."/>
            <person name="Falciatore A."/>
            <person name="Fournet J."/>
            <person name="Haruta M."/>
            <person name="Huysman M.J."/>
            <person name="Jenkins B.D."/>
            <person name="Jiroutova K."/>
            <person name="Jorgensen R.E."/>
            <person name="Joubert Y."/>
            <person name="Kaplan A."/>
            <person name="Kroger N."/>
            <person name="Kroth P.G."/>
            <person name="La Roche J."/>
            <person name="Lindquist E."/>
            <person name="Lommer M."/>
            <person name="Martin-Jezequel V."/>
            <person name="Lopez P.J."/>
            <person name="Lucas S."/>
            <person name="Mangogna M."/>
            <person name="McGinnis K."/>
            <person name="Medlin L.K."/>
            <person name="Montsant A."/>
            <person name="Oudot-Le Secq M.P."/>
            <person name="Napoli C."/>
            <person name="Obornik M."/>
            <person name="Parker M.S."/>
            <person name="Petit J.L."/>
            <person name="Porcel B.M."/>
            <person name="Poulsen N."/>
            <person name="Robison M."/>
            <person name="Rychlewski L."/>
            <person name="Rynearson T.A."/>
            <person name="Schmutz J."/>
            <person name="Shapiro H."/>
            <person name="Siaut M."/>
            <person name="Stanley M."/>
            <person name="Sussman M.R."/>
            <person name="Taylor A.R."/>
            <person name="Vardi A."/>
            <person name="von Dassow P."/>
            <person name="Vyverman W."/>
            <person name="Willis A."/>
            <person name="Wyrwicz L.S."/>
            <person name="Rokhsar D.S."/>
            <person name="Weissenbach J."/>
            <person name="Armbrust E.V."/>
            <person name="Green B.R."/>
            <person name="Van de Peer Y."/>
            <person name="Grigoriev I.V."/>
        </authorList>
    </citation>
    <scope>NUCLEOTIDE SEQUENCE [LARGE SCALE GENOMIC DNA]</scope>
    <source>
        <strain evidence="13 14">CCMP1335</strain>
    </source>
</reference>
<evidence type="ECO:0000256" key="9">
    <source>
        <dbReference type="ARBA" id="ARBA00023136"/>
    </source>
</evidence>
<feature type="domain" description="ABC transmembrane type-1" evidence="12">
    <location>
        <begin position="1"/>
        <end position="163"/>
    </location>
</feature>
<dbReference type="GeneID" id="7447680"/>
<protein>
    <submittedName>
        <fullName evidence="13">ABC transporter</fullName>
    </submittedName>
</protein>
<feature type="domain" description="ABC transporter" evidence="11">
    <location>
        <begin position="201"/>
        <end position="435"/>
    </location>
</feature>
<dbReference type="CDD" id="cd03244">
    <property type="entry name" value="ABCC_MRP_domain2"/>
    <property type="match status" value="1"/>
</dbReference>
<comment type="similarity">
    <text evidence="2">Belongs to the ABC transporter superfamily. ABCC family. Conjugate transporter (TC 3.A.1.208) subfamily.</text>
</comment>
<keyword evidence="7" id="KW-0067">ATP-binding</keyword>
<keyword evidence="9 10" id="KW-0472">Membrane</keyword>
<dbReference type="PANTHER" id="PTHR24223:SF443">
    <property type="entry name" value="MULTIDRUG-RESISTANCE LIKE PROTEIN 1, ISOFORM I"/>
    <property type="match status" value="1"/>
</dbReference>
<comment type="subcellular location">
    <subcellularLocation>
        <location evidence="1">Vacuole membrane</location>
        <topology evidence="1">Multi-pass membrane protein</topology>
    </subcellularLocation>
</comment>
<dbReference type="InParanoid" id="B8LEB2"/>
<dbReference type="Pfam" id="PF00005">
    <property type="entry name" value="ABC_tran"/>
    <property type="match status" value="1"/>
</dbReference>
<dbReference type="PANTHER" id="PTHR24223">
    <property type="entry name" value="ATP-BINDING CASSETTE SUB-FAMILY C"/>
    <property type="match status" value="1"/>
</dbReference>
<evidence type="ECO:0000256" key="10">
    <source>
        <dbReference type="SAM" id="Phobius"/>
    </source>
</evidence>
<dbReference type="InterPro" id="IPR011527">
    <property type="entry name" value="ABC1_TM_dom"/>
</dbReference>
<evidence type="ECO:0000256" key="1">
    <source>
        <dbReference type="ARBA" id="ARBA00004128"/>
    </source>
</evidence>
<dbReference type="InterPro" id="IPR003439">
    <property type="entry name" value="ABC_transporter-like_ATP-bd"/>
</dbReference>
<evidence type="ECO:0000256" key="3">
    <source>
        <dbReference type="ARBA" id="ARBA00022448"/>
    </source>
</evidence>
<dbReference type="PROSITE" id="PS50893">
    <property type="entry name" value="ABC_TRANSPORTER_2"/>
    <property type="match status" value="1"/>
</dbReference>
<dbReference type="PROSITE" id="PS00211">
    <property type="entry name" value="ABC_TRANSPORTER_1"/>
    <property type="match status" value="1"/>
</dbReference>
<evidence type="ECO:0000256" key="8">
    <source>
        <dbReference type="ARBA" id="ARBA00022989"/>
    </source>
</evidence>
<dbReference type="PROSITE" id="PS50929">
    <property type="entry name" value="ABC_TM1F"/>
    <property type="match status" value="1"/>
</dbReference>
<keyword evidence="14" id="KW-1185">Reference proteome</keyword>
<dbReference type="InterPro" id="IPR003593">
    <property type="entry name" value="AAA+_ATPase"/>
</dbReference>
<dbReference type="SUPFAM" id="SSF90123">
    <property type="entry name" value="ABC transporter transmembrane region"/>
    <property type="match status" value="1"/>
</dbReference>
<gene>
    <name evidence="13" type="ORF">THAPSDRAFT_bd790</name>
</gene>